<dbReference type="GO" id="GO:0005829">
    <property type="term" value="C:cytosol"/>
    <property type="evidence" value="ECO:0007669"/>
    <property type="project" value="TreeGrafter"/>
</dbReference>
<feature type="region of interest" description="Disordered" evidence="1">
    <location>
        <begin position="1"/>
        <end position="147"/>
    </location>
</feature>
<organism evidence="3 4">
    <name type="scientific">Glutinoglossum americanum</name>
    <dbReference type="NCBI Taxonomy" id="1670608"/>
    <lineage>
        <taxon>Eukaryota</taxon>
        <taxon>Fungi</taxon>
        <taxon>Dikarya</taxon>
        <taxon>Ascomycota</taxon>
        <taxon>Pezizomycotina</taxon>
        <taxon>Geoglossomycetes</taxon>
        <taxon>Geoglossales</taxon>
        <taxon>Geoglossaceae</taxon>
        <taxon>Glutinoglossum</taxon>
    </lineage>
</organism>
<dbReference type="GO" id="GO:0004843">
    <property type="term" value="F:cysteine-type deubiquitinase activity"/>
    <property type="evidence" value="ECO:0007669"/>
    <property type="project" value="InterPro"/>
</dbReference>
<feature type="compositionally biased region" description="Acidic residues" evidence="1">
    <location>
        <begin position="2590"/>
        <end position="2599"/>
    </location>
</feature>
<dbReference type="Gene3D" id="3.90.70.10">
    <property type="entry name" value="Cysteine proteinases"/>
    <property type="match status" value="1"/>
</dbReference>
<dbReference type="InterPro" id="IPR028889">
    <property type="entry name" value="USP"/>
</dbReference>
<evidence type="ECO:0000313" key="3">
    <source>
        <dbReference type="EMBL" id="KAH0538145.1"/>
    </source>
</evidence>
<feature type="compositionally biased region" description="Polar residues" evidence="1">
    <location>
        <begin position="49"/>
        <end position="60"/>
    </location>
</feature>
<proteinExistence type="predicted"/>
<dbReference type="Pfam" id="PF00443">
    <property type="entry name" value="UCH"/>
    <property type="match status" value="1"/>
</dbReference>
<feature type="region of interest" description="Disordered" evidence="1">
    <location>
        <begin position="159"/>
        <end position="207"/>
    </location>
</feature>
<dbReference type="CDD" id="cd02659">
    <property type="entry name" value="peptidase_C19C"/>
    <property type="match status" value="1"/>
</dbReference>
<name>A0A9P8I401_9PEZI</name>
<dbReference type="InterPro" id="IPR038765">
    <property type="entry name" value="Papain-like_cys_pep_sf"/>
</dbReference>
<dbReference type="PANTHER" id="PTHR24006">
    <property type="entry name" value="UBIQUITIN CARBOXYL-TERMINAL HYDROLASE"/>
    <property type="match status" value="1"/>
</dbReference>
<evidence type="ECO:0000313" key="4">
    <source>
        <dbReference type="Proteomes" id="UP000698800"/>
    </source>
</evidence>
<dbReference type="InterPro" id="IPR001394">
    <property type="entry name" value="Peptidase_C19_UCH"/>
</dbReference>
<dbReference type="OrthoDB" id="420187at2759"/>
<dbReference type="EMBL" id="JAGHQL010000121">
    <property type="protein sequence ID" value="KAH0538145.1"/>
    <property type="molecule type" value="Genomic_DNA"/>
</dbReference>
<dbReference type="FunFam" id="3.90.70.10:FF:000136">
    <property type="entry name" value="Ubiquitin C-terminal hydrolase, putative"/>
    <property type="match status" value="1"/>
</dbReference>
<reference evidence="3" key="1">
    <citation type="submission" date="2021-03" db="EMBL/GenBank/DDBJ databases">
        <title>Comparative genomics and phylogenomic investigation of the class Geoglossomycetes provide insights into ecological specialization and systematics.</title>
        <authorList>
            <person name="Melie T."/>
            <person name="Pirro S."/>
            <person name="Miller A.N."/>
            <person name="Quandt A."/>
        </authorList>
    </citation>
    <scope>NUCLEOTIDE SEQUENCE</scope>
    <source>
        <strain evidence="3">GBOQ0MN5Z8</strain>
    </source>
</reference>
<sequence length="2621" mass="297028">MDGEDVMALDSVDPPRTNISRAVSSEPGCVPRRDSLDDAHPSRKRQRLDSGSSNYGTRSMSADRILSSGERRNEDGLNALTRLEENAASLPQGSNLAGSEMSSPPKQHMEVESSPTKPPPNRVTINVRPSRPHCPNENVTPGSDRAPELDMIEHSQDLNDATEATEATDTDTTLPRAADGSASCSPISSPARSPEVEVTEETESSYDASRWDGVGVVNLVEDYPRHTLLSQFPESQDGEEPRDTVAHIGQILEKGDLSDSALLEELRDFLAKSVCHTSKMDPSQLYDLYNEDAEFWEEIPAMMENLIRRNIHFGHNFGVNPAMVNADTGRSWLEELFILFAQFTSRLIEVDVDTMEKTTSDGNGEPDLISWRYHRVLIWVLSPGVPVYNVLQRTYDYNVGDTIATVAYHFICALSNGLQHMARFVSLLLERVPHFPKHMAQIWNPIDNTARLVQMAMDKISSRGMDSDDISNTWQRVPRDAAAFAEGIDTGLQKIVDKHASVLQKNDTNRLIDAMARLLYDVTQSDQKIARRFFVDKVGDVAGAKPDDIPHLVFYGWKFTLLKKFITGGKMDLRVQGILKMADDLVSAWQQFGLKGDLNHPVMNYLSMFILNNKLVDYIVGVESHPELIGRSGNIVSFLVVTHRYPPEVSDAIWHTVMTSQNPRVVAAVLQMLRDIHSNMNYNSLIYLCQKVGELPFSAFDGKMIEYCAHLLHQIRLNFSPATPMTKLDISPYHLSIRLIRQAAAFQEQSPSCGNNIVYDFASRELQELVTIGPTNENRRKIYHECVQDIANMTPSATGSVCTINAFLRRKSTGAGISDIRMLTEELSLTSLVVSEFAHGIEVERAKKPHAQINNTVVRARLDLLYYIITYAAPTIPVDLGERLWSYLVGEQALGDPERHLAWIMLSKIASELRTRNVFIDRCIEDYLPCLEPKFFISGMLSFTQQAIQYEARLSHQASALENEIVDIFGAEQIWRMILTAPSGTIEHAAIQLFVKLYLDTPSIANAPRSAAEATHVMLVDRCIRKLSSAASKLKAFSDGSSSGDDESMVIVASDADVQAEELCFNRSLCTLKEFLSTYRTRPQYAPQKPKMLYPPTPVKEINGELLSVRWQSFTANMQSNIQELMIGDLDTSEELGERLVATTGFSRFATYSGGRILNLEENPLMTLRDMKLGENPFIIVKKIHDPSEVQEAGLMEDLSVVEIEVLKHFDELYDLLSMERSSAKEIWQFLNKFPPQEKIRKVVLSEKSTGVDIFPTGQPWKILYSSYTLRTCLDDQLQKVRTETALSRRIGTADFSQGIANEEFISRSVNVLVEALTSSDLLEGTDVYMKILLASDLVDCLLRFLKGKTHAHSIAEPVSSQTSAVYFPDEAALVGRLVTLLKAAKSLDSWSYPESPALAWQCFSAIIEASIHSAAFWSIFTRRPDIPGLIKELVLDDPRLNLRKCIAERMSHVCKVLPNSSKVNEEEFASFFWQILSKILPEAKRKPQHSEQLFQASLIIFRSVGEFSRDRLDLEGYIVEWGKLLVTHKHEEFVGRETWDFIVSGFTRLLLYCLQLAKSQKKPFDAGTLARDVFRAHLFPDLSPRESNSTALVTERVPVLHSPTRQDMCKLLLLLSQDTESYQEILDLVAEIVPEGFAYELAWSFDRSKYIRSPTGYVGLRNLSNTCYLNSLFTQLFMNLPFRGFMLDTAIADGEGSQKLLFETKRLFSFMQNSWTKWIEPRDVAGAIRTYDNEHIDVTVQMDVDEFYNLLFDRWEGQILSPEAKKKFRSFYGGQLVQQVKSKECPHISEREEPFSAIQCDIKGKSTLEESLKAYVEGEIMEGGGFRGSNPLEVILMDIDNKYSCTSCNRHVDAVKRTCLKDVPDNLIFHLKRFDFDLRTMQRSKINDFFEFPVTIDMKPYKVQHLSDPTAPAPEDVFELVGVLVHSGTAESGHYYSFVRERPASQFGPTPTWVEFNDSDVTPFDPSTIAAQCFGGGSDIYPQSKDTLSMNYPKTYSAYMLFYQRSSSLQAQQQMQEPLTSECPKKLKVPLDLGNYIACQNEIFIRRHCLYDPYHATFVRQLLDILRYLNKGLCSEDHHMEKTAIWLALDHMDQVIARTKDLPDFDAMMGSIMKVICSCPECCKLALNWLSAHPEAMRNMLLKNPLIKVRQEFTRMVMTALRTLKQMDAQLYGFEVNPNEPTDWTEGFGAFHGILNLLYGFWGFIHLHMKAWDDYFGLLADMALLGMAESAAILRLGYLRKCLELLCIENLDRGWKGDYAGIMKQIERGRKASHCKVIELLRVLLTRIDLKDHDHPEDEEDRHSYPPSELYPLTKRELHYFYLYMRKTNCLIFVAKMLDLNQNPGAAKAILTQVILAEPELNMLLHLFKTITSGIAIEPASLAGPYLHAAVVFCQFAPNAAEIKDLITRTAQDMDTIGDNGGRDHLQFFRTLAETENRRIPQTPAWIRYRVLEMCPFWAPPLLTFCEGAVREDTEMFLHQLIFDYGVPPNVPERYALRLVDTSKALAERCINYLDVKWVACQKPIDAKVMQSILRALSLCRPYFEDEEEDFNVRIESLKSNLEKLMLEEGDEVASGTFDSQLYTPEEQGLIDEEEWDNDSNMASDSDVDQMQLRLENTSP</sequence>
<evidence type="ECO:0000259" key="2">
    <source>
        <dbReference type="PROSITE" id="PS50235"/>
    </source>
</evidence>
<feature type="compositionally biased region" description="Polar residues" evidence="1">
    <location>
        <begin position="182"/>
        <end position="191"/>
    </location>
</feature>
<keyword evidence="4" id="KW-1185">Reference proteome</keyword>
<feature type="domain" description="USP" evidence="2">
    <location>
        <begin position="1659"/>
        <end position="2007"/>
    </location>
</feature>
<dbReference type="PROSITE" id="PS50235">
    <property type="entry name" value="USP_3"/>
    <property type="match status" value="1"/>
</dbReference>
<comment type="caution">
    <text evidence="3">The sequence shown here is derived from an EMBL/GenBank/DDBJ whole genome shotgun (WGS) entry which is preliminary data.</text>
</comment>
<dbReference type="PROSITE" id="PS00973">
    <property type="entry name" value="USP_2"/>
    <property type="match status" value="1"/>
</dbReference>
<feature type="compositionally biased region" description="Low complexity" evidence="1">
    <location>
        <begin position="161"/>
        <end position="173"/>
    </location>
</feature>
<dbReference type="GO" id="GO:0005634">
    <property type="term" value="C:nucleus"/>
    <property type="evidence" value="ECO:0007669"/>
    <property type="project" value="TreeGrafter"/>
</dbReference>
<dbReference type="GO" id="GO:0016579">
    <property type="term" value="P:protein deubiquitination"/>
    <property type="evidence" value="ECO:0007669"/>
    <property type="project" value="InterPro"/>
</dbReference>
<gene>
    <name evidence="3" type="ORF">FGG08_005253</name>
</gene>
<dbReference type="InterPro" id="IPR018200">
    <property type="entry name" value="USP_CS"/>
</dbReference>
<dbReference type="SUPFAM" id="SSF54001">
    <property type="entry name" value="Cysteine proteinases"/>
    <property type="match status" value="1"/>
</dbReference>
<accession>A0A9P8I401</accession>
<dbReference type="InterPro" id="IPR050164">
    <property type="entry name" value="Peptidase_C19"/>
</dbReference>
<dbReference type="Pfam" id="PF12030">
    <property type="entry name" value="DUF3517"/>
    <property type="match status" value="1"/>
</dbReference>
<dbReference type="PANTHER" id="PTHR24006:SF827">
    <property type="entry name" value="UBIQUITIN CARBOXYL-TERMINAL HYDROLASE 34"/>
    <property type="match status" value="1"/>
</dbReference>
<feature type="compositionally biased region" description="Basic and acidic residues" evidence="1">
    <location>
        <begin position="31"/>
        <end position="41"/>
    </location>
</feature>
<evidence type="ECO:0000256" key="1">
    <source>
        <dbReference type="SAM" id="MobiDB-lite"/>
    </source>
</evidence>
<feature type="region of interest" description="Disordered" evidence="1">
    <location>
        <begin position="2577"/>
        <end position="2621"/>
    </location>
</feature>
<feature type="compositionally biased region" description="Polar residues" evidence="1">
    <location>
        <begin position="89"/>
        <end position="105"/>
    </location>
</feature>
<dbReference type="Proteomes" id="UP000698800">
    <property type="component" value="Unassembled WGS sequence"/>
</dbReference>
<dbReference type="InterPro" id="IPR021905">
    <property type="entry name" value="DUF3517"/>
</dbReference>
<protein>
    <recommendedName>
        <fullName evidence="2">USP domain-containing protein</fullName>
    </recommendedName>
</protein>